<keyword evidence="2" id="KW-1185">Reference proteome</keyword>
<reference evidence="1" key="1">
    <citation type="submission" date="2021-06" db="EMBL/GenBank/DDBJ databases">
        <authorList>
            <person name="Kallberg Y."/>
            <person name="Tangrot J."/>
            <person name="Rosling A."/>
        </authorList>
    </citation>
    <scope>NUCLEOTIDE SEQUENCE</scope>
    <source>
        <strain evidence="1">IN212</strain>
    </source>
</reference>
<organism evidence="1 2">
    <name type="scientific">Racocetra fulgida</name>
    <dbReference type="NCBI Taxonomy" id="60492"/>
    <lineage>
        <taxon>Eukaryota</taxon>
        <taxon>Fungi</taxon>
        <taxon>Fungi incertae sedis</taxon>
        <taxon>Mucoromycota</taxon>
        <taxon>Glomeromycotina</taxon>
        <taxon>Glomeromycetes</taxon>
        <taxon>Diversisporales</taxon>
        <taxon>Gigasporaceae</taxon>
        <taxon>Racocetra</taxon>
    </lineage>
</organism>
<dbReference type="Proteomes" id="UP000789396">
    <property type="component" value="Unassembled WGS sequence"/>
</dbReference>
<dbReference type="EMBL" id="CAJVPZ010004872">
    <property type="protein sequence ID" value="CAG8552764.1"/>
    <property type="molecule type" value="Genomic_DNA"/>
</dbReference>
<dbReference type="AlphaFoldDB" id="A0A9N9FQH3"/>
<sequence>MATQTASAIVSTESCVTSTVGQRRKSVRFSRFEKVYYTHSPIDYDRTSILAELAQQRNEQCHQVAHSDQAHIVFPQHPILTFVKTMYK</sequence>
<accession>A0A9N9FQH3</accession>
<protein>
    <submittedName>
        <fullName evidence="1">120_t:CDS:1</fullName>
    </submittedName>
</protein>
<gene>
    <name evidence="1" type="ORF">RFULGI_LOCUS4720</name>
</gene>
<name>A0A9N9FQH3_9GLOM</name>
<proteinExistence type="predicted"/>
<dbReference type="OrthoDB" id="2339357at2759"/>
<evidence type="ECO:0000313" key="2">
    <source>
        <dbReference type="Proteomes" id="UP000789396"/>
    </source>
</evidence>
<comment type="caution">
    <text evidence="1">The sequence shown here is derived from an EMBL/GenBank/DDBJ whole genome shotgun (WGS) entry which is preliminary data.</text>
</comment>
<evidence type="ECO:0000313" key="1">
    <source>
        <dbReference type="EMBL" id="CAG8552764.1"/>
    </source>
</evidence>